<keyword evidence="2" id="KW-0719">Serine esterase</keyword>
<dbReference type="GO" id="GO:0003990">
    <property type="term" value="F:acetylcholinesterase activity"/>
    <property type="evidence" value="ECO:0007669"/>
    <property type="project" value="TreeGrafter"/>
</dbReference>
<evidence type="ECO:0000256" key="3">
    <source>
        <dbReference type="ARBA" id="ARBA00022801"/>
    </source>
</evidence>
<feature type="domain" description="Carboxylesterase type B" evidence="5">
    <location>
        <begin position="9"/>
        <end position="488"/>
    </location>
</feature>
<protein>
    <recommendedName>
        <fullName evidence="5">Carboxylesterase type B domain-containing protein</fullName>
    </recommendedName>
</protein>
<evidence type="ECO:0000313" key="6">
    <source>
        <dbReference type="EMBL" id="KAK8756193.1"/>
    </source>
</evidence>
<evidence type="ECO:0000256" key="1">
    <source>
        <dbReference type="ARBA" id="ARBA00005964"/>
    </source>
</evidence>
<dbReference type="AlphaFoldDB" id="A0AAQ4D153"/>
<dbReference type="PANTHER" id="PTHR43918">
    <property type="entry name" value="ACETYLCHOLINESTERASE"/>
    <property type="match status" value="1"/>
</dbReference>
<evidence type="ECO:0000256" key="2">
    <source>
        <dbReference type="ARBA" id="ARBA00022487"/>
    </source>
</evidence>
<dbReference type="EMBL" id="JARKHS020036416">
    <property type="protein sequence ID" value="KAK8756193.1"/>
    <property type="molecule type" value="Genomic_DNA"/>
</dbReference>
<gene>
    <name evidence="6" type="ORF">V5799_001104</name>
</gene>
<evidence type="ECO:0000256" key="4">
    <source>
        <dbReference type="ARBA" id="ARBA00023180"/>
    </source>
</evidence>
<dbReference type="GO" id="GO:0019695">
    <property type="term" value="P:choline metabolic process"/>
    <property type="evidence" value="ECO:0007669"/>
    <property type="project" value="TreeGrafter"/>
</dbReference>
<dbReference type="SUPFAM" id="SSF53474">
    <property type="entry name" value="alpha/beta-Hydrolases"/>
    <property type="match status" value="1"/>
</dbReference>
<comment type="caution">
    <text evidence="6">The sequence shown here is derived from an EMBL/GenBank/DDBJ whole genome shotgun (WGS) entry which is preliminary data.</text>
</comment>
<accession>A0AAQ4D153</accession>
<dbReference type="InterPro" id="IPR029058">
    <property type="entry name" value="AB_hydrolase_fold"/>
</dbReference>
<dbReference type="InterPro" id="IPR050654">
    <property type="entry name" value="AChE-related_enzymes"/>
</dbReference>
<comment type="similarity">
    <text evidence="1">Belongs to the type-B carboxylesterase/lipase family.</text>
</comment>
<name>A0AAQ4D153_AMBAM</name>
<keyword evidence="4" id="KW-0325">Glycoprotein</keyword>
<keyword evidence="7" id="KW-1185">Reference proteome</keyword>
<keyword evidence="3" id="KW-0378">Hydrolase</keyword>
<dbReference type="GO" id="GO:0005615">
    <property type="term" value="C:extracellular space"/>
    <property type="evidence" value="ECO:0007669"/>
    <property type="project" value="TreeGrafter"/>
</dbReference>
<dbReference type="Proteomes" id="UP001321473">
    <property type="component" value="Unassembled WGS sequence"/>
</dbReference>
<dbReference type="GO" id="GO:0006581">
    <property type="term" value="P:acetylcholine catabolic process"/>
    <property type="evidence" value="ECO:0007669"/>
    <property type="project" value="TreeGrafter"/>
</dbReference>
<evidence type="ECO:0000259" key="5">
    <source>
        <dbReference type="Pfam" id="PF00135"/>
    </source>
</evidence>
<organism evidence="6 7">
    <name type="scientific">Amblyomma americanum</name>
    <name type="common">Lone star tick</name>
    <dbReference type="NCBI Taxonomy" id="6943"/>
    <lineage>
        <taxon>Eukaryota</taxon>
        <taxon>Metazoa</taxon>
        <taxon>Ecdysozoa</taxon>
        <taxon>Arthropoda</taxon>
        <taxon>Chelicerata</taxon>
        <taxon>Arachnida</taxon>
        <taxon>Acari</taxon>
        <taxon>Parasitiformes</taxon>
        <taxon>Ixodida</taxon>
        <taxon>Ixodoidea</taxon>
        <taxon>Ixodidae</taxon>
        <taxon>Amblyomminae</taxon>
        <taxon>Amblyomma</taxon>
    </lineage>
</organism>
<reference evidence="6 7" key="1">
    <citation type="journal article" date="2023" name="Arcadia Sci">
        <title>De novo assembly of a long-read Amblyomma americanum tick genome.</title>
        <authorList>
            <person name="Chou S."/>
            <person name="Poskanzer K.E."/>
            <person name="Rollins M."/>
            <person name="Thuy-Boun P.S."/>
        </authorList>
    </citation>
    <scope>NUCLEOTIDE SEQUENCE [LARGE SCALE GENOMIC DNA]</scope>
    <source>
        <strain evidence="6">F_SG_1</strain>
        <tissue evidence="6">Salivary glands</tissue>
    </source>
</reference>
<dbReference type="Gene3D" id="3.40.50.1820">
    <property type="entry name" value="alpha/beta hydrolase"/>
    <property type="match status" value="1"/>
</dbReference>
<evidence type="ECO:0000313" key="7">
    <source>
        <dbReference type="Proteomes" id="UP001321473"/>
    </source>
</evidence>
<sequence length="515" mass="57434">MPQGALDLDGRNPRYPCVQHNLYYGNVTIVEASNTTEDCLHLDVYAPRASSSYEQLPGTGRSAVLVALIDIHFANGGNSYYFADPRRFVNSTGVLVVVPNYRLGALGFMRSGKQRSPGNMGLLDQALMLRWVRDNVFSFGGNPHNIILMGAGGGAVAAGYHLLSPITRGFTRRAILHSGSPLIPFPALTTDDPLDGIAHNAQCSKDGAGANLDQAATLSCLHDRPTEVLRDALTEGHYPVTQDSFLPLPFETMLAQSTDQTAQLSSGDGSQCHKRFFSLTRRQVLVGNVIDEGSLTVAHVFRNLTANDWRSSKREFIIDKLLTFLEPYKVPHLDKIIKCYLSNPDKAQQVLTFFDVASEMIGDMLYVCPMKRFADLFSQAGNRVSYFVFTYKPAASTDRLGTHATQLDDVLSVFGTHAHPSELRFTERLMKHWGEFAKSGDLPSLKGGRPWPPYTMENPRYVFLENREDGELSTEEKEDYRDQQCKYWADYLSMQSASQQPEDFRYKCEEISPNA</sequence>
<dbReference type="Pfam" id="PF00135">
    <property type="entry name" value="COesterase"/>
    <property type="match status" value="1"/>
</dbReference>
<dbReference type="PANTHER" id="PTHR43918:SF4">
    <property type="entry name" value="CARBOXYLIC ESTER HYDROLASE"/>
    <property type="match status" value="1"/>
</dbReference>
<dbReference type="GO" id="GO:0005886">
    <property type="term" value="C:plasma membrane"/>
    <property type="evidence" value="ECO:0007669"/>
    <property type="project" value="TreeGrafter"/>
</dbReference>
<dbReference type="InterPro" id="IPR002018">
    <property type="entry name" value="CarbesteraseB"/>
</dbReference>
<proteinExistence type="inferred from homology"/>